<evidence type="ECO:0000259" key="2">
    <source>
        <dbReference type="PROSITE" id="PS50158"/>
    </source>
</evidence>
<evidence type="ECO:0000256" key="1">
    <source>
        <dbReference type="PROSITE-ProRule" id="PRU00047"/>
    </source>
</evidence>
<dbReference type="Proteomes" id="UP000887566">
    <property type="component" value="Unplaced"/>
</dbReference>
<reference evidence="4" key="1">
    <citation type="submission" date="2022-11" db="UniProtKB">
        <authorList>
            <consortium name="WormBaseParasite"/>
        </authorList>
    </citation>
    <scope>IDENTIFICATION</scope>
</reference>
<keyword evidence="3" id="KW-1185">Reference proteome</keyword>
<sequence length="164" mass="17503">MNDSHPGYLMFKDEQADIEELKEQGIDDSYLVVFKKHRTIAALAKLPKEGWQPFCQCGTGGARGAGAAQRQPLGPLPIYQVAPASFIAPGGALGASPALFQPQLGSFGLAPRHSGFGPVATPSLPGPQQCCHHCKQYGHFQRNCPYLLKYVGGDRSTGPLAPCQ</sequence>
<keyword evidence="1" id="KW-0863">Zinc-finger</keyword>
<evidence type="ECO:0000313" key="3">
    <source>
        <dbReference type="Proteomes" id="UP000887566"/>
    </source>
</evidence>
<protein>
    <submittedName>
        <fullName evidence="4">CCHC-type domain-containing protein</fullName>
    </submittedName>
</protein>
<dbReference type="InterPro" id="IPR036875">
    <property type="entry name" value="Znf_CCHC_sf"/>
</dbReference>
<dbReference type="GO" id="GO:0003676">
    <property type="term" value="F:nucleic acid binding"/>
    <property type="evidence" value="ECO:0007669"/>
    <property type="project" value="InterPro"/>
</dbReference>
<dbReference type="SUPFAM" id="SSF57756">
    <property type="entry name" value="Retrovirus zinc finger-like domains"/>
    <property type="match status" value="1"/>
</dbReference>
<keyword evidence="1" id="KW-0862">Zinc</keyword>
<evidence type="ECO:0000313" key="4">
    <source>
        <dbReference type="WBParaSite" id="PSAMB.scaffold453size50517.g5960.t1"/>
    </source>
</evidence>
<dbReference type="WBParaSite" id="PSAMB.scaffold453size50517.g5960.t1">
    <property type="protein sequence ID" value="PSAMB.scaffold453size50517.g5960.t1"/>
    <property type="gene ID" value="PSAMB.scaffold453size50517.g5960"/>
</dbReference>
<proteinExistence type="predicted"/>
<accession>A0A914WN55</accession>
<dbReference type="InterPro" id="IPR001878">
    <property type="entry name" value="Znf_CCHC"/>
</dbReference>
<keyword evidence="1" id="KW-0479">Metal-binding</keyword>
<dbReference type="GO" id="GO:0008270">
    <property type="term" value="F:zinc ion binding"/>
    <property type="evidence" value="ECO:0007669"/>
    <property type="project" value="UniProtKB-KW"/>
</dbReference>
<feature type="domain" description="CCHC-type" evidence="2">
    <location>
        <begin position="131"/>
        <end position="145"/>
    </location>
</feature>
<dbReference type="PROSITE" id="PS50158">
    <property type="entry name" value="ZF_CCHC"/>
    <property type="match status" value="1"/>
</dbReference>
<dbReference type="AlphaFoldDB" id="A0A914WN55"/>
<name>A0A914WN55_9BILA</name>
<organism evidence="3 4">
    <name type="scientific">Plectus sambesii</name>
    <dbReference type="NCBI Taxonomy" id="2011161"/>
    <lineage>
        <taxon>Eukaryota</taxon>
        <taxon>Metazoa</taxon>
        <taxon>Ecdysozoa</taxon>
        <taxon>Nematoda</taxon>
        <taxon>Chromadorea</taxon>
        <taxon>Plectida</taxon>
        <taxon>Plectina</taxon>
        <taxon>Plectoidea</taxon>
        <taxon>Plectidae</taxon>
        <taxon>Plectus</taxon>
    </lineage>
</organism>
<dbReference type="GO" id="GO:0019899">
    <property type="term" value="F:enzyme binding"/>
    <property type="evidence" value="ECO:0007669"/>
    <property type="project" value="UniProtKB-ARBA"/>
</dbReference>